<reference evidence="4" key="1">
    <citation type="journal article" date="2019" name="Int. J. Syst. Evol. Microbiol.">
        <title>The Global Catalogue of Microorganisms (GCM) 10K type strain sequencing project: providing services to taxonomists for standard genome sequencing and annotation.</title>
        <authorList>
            <consortium name="The Broad Institute Genomics Platform"/>
            <consortium name="The Broad Institute Genome Sequencing Center for Infectious Disease"/>
            <person name="Wu L."/>
            <person name="Ma J."/>
        </authorList>
    </citation>
    <scope>NUCLEOTIDE SEQUENCE [LARGE SCALE GENOMIC DNA]</scope>
    <source>
        <strain evidence="4">CGMCC 1.10759</strain>
    </source>
</reference>
<dbReference type="SUPFAM" id="SSF51556">
    <property type="entry name" value="Metallo-dependent hydrolases"/>
    <property type="match status" value="1"/>
</dbReference>
<name>A0ABV8SXC8_9GAMM</name>
<sequence length="411" mass="45602">MAAVQERVVAKAPDPTPEKSALQDFFVVSADGHVNEPIDVWSARVEQKFRDRLPRIQVDEKGRKWFVAEGIRPSLIREAPRDASVPVTEFIETAEKAGVRPGLDRTKGAMFQNQGGYAADRYRDMDYDGVDAEIIFPNKGLTNWQSPDPELNVAMCRAWTDWAHEVFNGHSRSFPAACIAPADIPTAVKEIERAALRGFKFVMMPPLVKGTSYNLPVFDPLWGALSETGLPVTFHAGTGKDPRTATGDGGAIINYVVHAMNTVLEPTVQLCGSGVFDRFPKLKFATIEAGAGWIPYALWAMDHGHECFAFWVSPQLKYKPSEYFHRHGFASFETDPIGIELLHRIGIDNLLWGNDYPHIEGSWPNSARAIKSWSGNLSDAQLAKILGLNAARLFNIPVPERYRREGAKANG</sequence>
<gene>
    <name evidence="3" type="ORF">ACFPN2_24505</name>
</gene>
<dbReference type="EMBL" id="JBHSDU010000014">
    <property type="protein sequence ID" value="MFC4312266.1"/>
    <property type="molecule type" value="Genomic_DNA"/>
</dbReference>
<dbReference type="InterPro" id="IPR032465">
    <property type="entry name" value="ACMSD"/>
</dbReference>
<feature type="domain" description="Amidohydrolase-related" evidence="2">
    <location>
        <begin position="112"/>
        <end position="395"/>
    </location>
</feature>
<keyword evidence="4" id="KW-1185">Reference proteome</keyword>
<organism evidence="3 4">
    <name type="scientific">Steroidobacter flavus</name>
    <dbReference type="NCBI Taxonomy" id="1842136"/>
    <lineage>
        <taxon>Bacteria</taxon>
        <taxon>Pseudomonadati</taxon>
        <taxon>Pseudomonadota</taxon>
        <taxon>Gammaproteobacteria</taxon>
        <taxon>Steroidobacterales</taxon>
        <taxon>Steroidobacteraceae</taxon>
        <taxon>Steroidobacter</taxon>
    </lineage>
</organism>
<dbReference type="InterPro" id="IPR032466">
    <property type="entry name" value="Metal_Hydrolase"/>
</dbReference>
<comment type="caution">
    <text evidence="3">The sequence shown here is derived from an EMBL/GenBank/DDBJ whole genome shotgun (WGS) entry which is preliminary data.</text>
</comment>
<dbReference type="PANTHER" id="PTHR21240:SF28">
    <property type="entry name" value="ISO-OROTATE DECARBOXYLASE (EUROFUNG)"/>
    <property type="match status" value="1"/>
</dbReference>
<evidence type="ECO:0000313" key="4">
    <source>
        <dbReference type="Proteomes" id="UP001595904"/>
    </source>
</evidence>
<accession>A0ABV8SXC8</accession>
<dbReference type="PANTHER" id="PTHR21240">
    <property type="entry name" value="2-AMINO-3-CARBOXYLMUCONATE-6-SEMIALDEHYDE DECARBOXYLASE"/>
    <property type="match status" value="1"/>
</dbReference>
<dbReference type="Gene3D" id="3.20.20.140">
    <property type="entry name" value="Metal-dependent hydrolases"/>
    <property type="match status" value="1"/>
</dbReference>
<dbReference type="Pfam" id="PF04909">
    <property type="entry name" value="Amidohydro_2"/>
    <property type="match status" value="1"/>
</dbReference>
<evidence type="ECO:0000256" key="1">
    <source>
        <dbReference type="ARBA" id="ARBA00023239"/>
    </source>
</evidence>
<dbReference type="RefSeq" id="WP_380601498.1">
    <property type="nucleotide sequence ID" value="NZ_JBHSDU010000014.1"/>
</dbReference>
<proteinExistence type="predicted"/>
<dbReference type="Proteomes" id="UP001595904">
    <property type="component" value="Unassembled WGS sequence"/>
</dbReference>
<dbReference type="InterPro" id="IPR006680">
    <property type="entry name" value="Amidohydro-rel"/>
</dbReference>
<protein>
    <submittedName>
        <fullName evidence="3">Amidohydrolase family protein</fullName>
    </submittedName>
</protein>
<evidence type="ECO:0000313" key="3">
    <source>
        <dbReference type="EMBL" id="MFC4312266.1"/>
    </source>
</evidence>
<keyword evidence="1" id="KW-0456">Lyase</keyword>
<evidence type="ECO:0000259" key="2">
    <source>
        <dbReference type="Pfam" id="PF04909"/>
    </source>
</evidence>